<dbReference type="PROSITE" id="PS51375">
    <property type="entry name" value="PPR"/>
    <property type="match status" value="2"/>
</dbReference>
<evidence type="ECO:0008006" key="4">
    <source>
        <dbReference type="Google" id="ProtNLM"/>
    </source>
</evidence>
<keyword evidence="1" id="KW-0677">Repeat</keyword>
<evidence type="ECO:0000256" key="2">
    <source>
        <dbReference type="PROSITE-ProRule" id="PRU00708"/>
    </source>
</evidence>
<accession>A0AAW2UPM7</accession>
<protein>
    <recommendedName>
        <fullName evidence="4">Pentatricopeptide repeat-containing protein</fullName>
    </recommendedName>
</protein>
<proteinExistence type="predicted"/>
<reference evidence="3" key="2">
    <citation type="journal article" date="2024" name="Plant">
        <title>Genomic evolution and insights into agronomic trait innovations of Sesamum species.</title>
        <authorList>
            <person name="Miao H."/>
            <person name="Wang L."/>
            <person name="Qu L."/>
            <person name="Liu H."/>
            <person name="Sun Y."/>
            <person name="Le M."/>
            <person name="Wang Q."/>
            <person name="Wei S."/>
            <person name="Zheng Y."/>
            <person name="Lin W."/>
            <person name="Duan Y."/>
            <person name="Cao H."/>
            <person name="Xiong S."/>
            <person name="Wang X."/>
            <person name="Wei L."/>
            <person name="Li C."/>
            <person name="Ma Q."/>
            <person name="Ju M."/>
            <person name="Zhao R."/>
            <person name="Li G."/>
            <person name="Mu C."/>
            <person name="Tian Q."/>
            <person name="Mei H."/>
            <person name="Zhang T."/>
            <person name="Gao T."/>
            <person name="Zhang H."/>
        </authorList>
    </citation>
    <scope>NUCLEOTIDE SEQUENCE</scope>
    <source>
        <strain evidence="3">KEN1</strain>
    </source>
</reference>
<dbReference type="AlphaFoldDB" id="A0AAW2UPM7"/>
<name>A0AAW2UPM7_9LAMI</name>
<sequence>MPEREKNEITWTNVVLGLGRNGLIDEARSAFGRMPVKNVVAWTSMIKAYVENGLVEALKLFHEMPQYNLYSWNIIIYGLLDESRVNEAKELFDSMPWRNTLWTTMGHRSC</sequence>
<gene>
    <name evidence="3" type="ORF">Slati_3564500</name>
</gene>
<evidence type="ECO:0000313" key="3">
    <source>
        <dbReference type="EMBL" id="KAL0417326.1"/>
    </source>
</evidence>
<dbReference type="InterPro" id="IPR002885">
    <property type="entry name" value="PPR_rpt"/>
</dbReference>
<dbReference type="PANTHER" id="PTHR47928">
    <property type="entry name" value="REPEAT-CONTAINING PROTEIN, PUTATIVE-RELATED"/>
    <property type="match status" value="1"/>
</dbReference>
<reference evidence="3" key="1">
    <citation type="submission" date="2020-06" db="EMBL/GenBank/DDBJ databases">
        <authorList>
            <person name="Li T."/>
            <person name="Hu X."/>
            <person name="Zhang T."/>
            <person name="Song X."/>
            <person name="Zhang H."/>
            <person name="Dai N."/>
            <person name="Sheng W."/>
            <person name="Hou X."/>
            <person name="Wei L."/>
        </authorList>
    </citation>
    <scope>NUCLEOTIDE SEQUENCE</scope>
    <source>
        <strain evidence="3">KEN1</strain>
        <tissue evidence="3">Leaf</tissue>
    </source>
</reference>
<dbReference type="NCBIfam" id="TIGR00756">
    <property type="entry name" value="PPR"/>
    <property type="match status" value="3"/>
</dbReference>
<dbReference type="InterPro" id="IPR011990">
    <property type="entry name" value="TPR-like_helical_dom_sf"/>
</dbReference>
<organism evidence="3">
    <name type="scientific">Sesamum latifolium</name>
    <dbReference type="NCBI Taxonomy" id="2727402"/>
    <lineage>
        <taxon>Eukaryota</taxon>
        <taxon>Viridiplantae</taxon>
        <taxon>Streptophyta</taxon>
        <taxon>Embryophyta</taxon>
        <taxon>Tracheophyta</taxon>
        <taxon>Spermatophyta</taxon>
        <taxon>Magnoliopsida</taxon>
        <taxon>eudicotyledons</taxon>
        <taxon>Gunneridae</taxon>
        <taxon>Pentapetalae</taxon>
        <taxon>asterids</taxon>
        <taxon>lamiids</taxon>
        <taxon>Lamiales</taxon>
        <taxon>Pedaliaceae</taxon>
        <taxon>Sesamum</taxon>
    </lineage>
</organism>
<dbReference type="PANTHER" id="PTHR47928:SF207">
    <property type="entry name" value="PENTATRICOPEPTIDE REPEAT-CONTAINING PROTEIN"/>
    <property type="match status" value="1"/>
</dbReference>
<dbReference type="InterPro" id="IPR050421">
    <property type="entry name" value="PPR"/>
</dbReference>
<comment type="caution">
    <text evidence="3">The sequence shown here is derived from an EMBL/GenBank/DDBJ whole genome shotgun (WGS) entry which is preliminary data.</text>
</comment>
<dbReference type="Gene3D" id="1.25.40.10">
    <property type="entry name" value="Tetratricopeptide repeat domain"/>
    <property type="match status" value="1"/>
</dbReference>
<dbReference type="Pfam" id="PF01535">
    <property type="entry name" value="PPR"/>
    <property type="match status" value="3"/>
</dbReference>
<feature type="repeat" description="PPR" evidence="2">
    <location>
        <begin position="68"/>
        <end position="98"/>
    </location>
</feature>
<dbReference type="EMBL" id="JACGWN010000012">
    <property type="protein sequence ID" value="KAL0417326.1"/>
    <property type="molecule type" value="Genomic_DNA"/>
</dbReference>
<feature type="repeat" description="PPR" evidence="2">
    <location>
        <begin position="7"/>
        <end position="41"/>
    </location>
</feature>
<evidence type="ECO:0000256" key="1">
    <source>
        <dbReference type="ARBA" id="ARBA00022737"/>
    </source>
</evidence>